<evidence type="ECO:0000313" key="2">
    <source>
        <dbReference type="EMBL" id="CAF1113611.1"/>
    </source>
</evidence>
<sequence length="549" mass="63058">MATVGVVLPTSSSFVYEDLVSQVQTIQTQMIEMENFLDNQWEKNKKMQSELKSRSLTFIDPYGNRTKIKCMDHETISKTIKKYRKEYVPKYLQPWIKVGLLNESTISPLSESALKSSVSNFTASHEFVSYGEVTVWMRIHESFLTKKVVINVLLSDDLEKIKMRVKERRRFTDLELKMSTVEENKTPSEKDWTEGTPLKSKDTVMSSQLYLQNSIILAKVHNKQTHSSDKGQFLIFVKTLTGQSMTLEVTSKMKVQDLKKLIEETDGICIDQQRIIFMGIQLEDGRALSDYNVQKESTLHLVLRLRGGMYHFTSGRQDFEDLPVTSSNAIKEVLAFKLSSIHDTKQLSPSELQNSLLQGKAILSSLYQEINEIYIPDSISNLRNMILPAPIDDAQDDETSTQKQLRVYRLLERQTLKQLLIKEEQLRLAPQTQQLLASIQDRTDIDWMDVIAQLQTTLVKETIGEDATENEIQHALTIFRSAHQIYADDQEFQNLSLYVRHNRARLGHLKLADQAPDVQLLDLNNHFHSLLSHCHSPHRPLLIIAGSYT</sequence>
<feature type="domain" description="Ubiquitin-like" evidence="1">
    <location>
        <begin position="233"/>
        <end position="308"/>
    </location>
</feature>
<dbReference type="InterPro" id="IPR029071">
    <property type="entry name" value="Ubiquitin-like_domsf"/>
</dbReference>
<dbReference type="EMBL" id="CAJNOJ010000102">
    <property type="protein sequence ID" value="CAF1113611.1"/>
    <property type="molecule type" value="Genomic_DNA"/>
</dbReference>
<dbReference type="PRINTS" id="PR00348">
    <property type="entry name" value="UBIQUITIN"/>
</dbReference>
<dbReference type="SUPFAM" id="SSF54236">
    <property type="entry name" value="Ubiquitin-like"/>
    <property type="match status" value="1"/>
</dbReference>
<accession>A0A814Q2Y8</accession>
<gene>
    <name evidence="2" type="ORF">EDS130_LOCUS20661</name>
</gene>
<comment type="caution">
    <text evidence="2">The sequence shown here is derived from an EMBL/GenBank/DDBJ whole genome shotgun (WGS) entry which is preliminary data.</text>
</comment>
<dbReference type="InterPro" id="IPR050158">
    <property type="entry name" value="Ubiquitin_ubiquitin-like"/>
</dbReference>
<dbReference type="Proteomes" id="UP000663852">
    <property type="component" value="Unassembled WGS sequence"/>
</dbReference>
<dbReference type="PROSITE" id="PS50053">
    <property type="entry name" value="UBIQUITIN_2"/>
    <property type="match status" value="1"/>
</dbReference>
<dbReference type="FunFam" id="3.10.20.90:FF:000222">
    <property type="entry name" value="Polyubiquitin 5"/>
    <property type="match status" value="1"/>
</dbReference>
<dbReference type="OrthoDB" id="10010538at2759"/>
<dbReference type="InterPro" id="IPR000626">
    <property type="entry name" value="Ubiquitin-like_dom"/>
</dbReference>
<proteinExistence type="predicted"/>
<evidence type="ECO:0000259" key="1">
    <source>
        <dbReference type="PROSITE" id="PS50053"/>
    </source>
</evidence>
<dbReference type="PANTHER" id="PTHR10666">
    <property type="entry name" value="UBIQUITIN"/>
    <property type="match status" value="1"/>
</dbReference>
<evidence type="ECO:0000313" key="3">
    <source>
        <dbReference type="Proteomes" id="UP000663852"/>
    </source>
</evidence>
<protein>
    <recommendedName>
        <fullName evidence="1">Ubiquitin-like domain-containing protein</fullName>
    </recommendedName>
</protein>
<dbReference type="Gene3D" id="3.10.20.90">
    <property type="entry name" value="Phosphatidylinositol 3-kinase Catalytic Subunit, Chain A, domain 1"/>
    <property type="match status" value="1"/>
</dbReference>
<dbReference type="AlphaFoldDB" id="A0A814Q2Y8"/>
<dbReference type="SMART" id="SM00213">
    <property type="entry name" value="UBQ"/>
    <property type="match status" value="1"/>
</dbReference>
<dbReference type="InterPro" id="IPR019956">
    <property type="entry name" value="Ubiquitin_dom"/>
</dbReference>
<name>A0A814Q2Y8_ADIRI</name>
<reference evidence="2" key="1">
    <citation type="submission" date="2021-02" db="EMBL/GenBank/DDBJ databases">
        <authorList>
            <person name="Nowell W R."/>
        </authorList>
    </citation>
    <scope>NUCLEOTIDE SEQUENCE</scope>
</reference>
<dbReference type="Pfam" id="PF00240">
    <property type="entry name" value="ubiquitin"/>
    <property type="match status" value="1"/>
</dbReference>
<organism evidence="2 3">
    <name type="scientific">Adineta ricciae</name>
    <name type="common">Rotifer</name>
    <dbReference type="NCBI Taxonomy" id="249248"/>
    <lineage>
        <taxon>Eukaryota</taxon>
        <taxon>Metazoa</taxon>
        <taxon>Spiralia</taxon>
        <taxon>Gnathifera</taxon>
        <taxon>Rotifera</taxon>
        <taxon>Eurotatoria</taxon>
        <taxon>Bdelloidea</taxon>
        <taxon>Adinetida</taxon>
        <taxon>Adinetidae</taxon>
        <taxon>Adineta</taxon>
    </lineage>
</organism>